<dbReference type="InterPro" id="IPR046260">
    <property type="entry name" value="HFX_2341-like_N"/>
</dbReference>
<evidence type="ECO:0000259" key="1">
    <source>
        <dbReference type="Pfam" id="PF19810"/>
    </source>
</evidence>
<proteinExistence type="predicted"/>
<name>J3JE70_9EURY</name>
<dbReference type="OrthoDB" id="142096at2157"/>
<sequence length="255" mass="28150">MADSRGLRSMRRVHIAPLGYERDRIFVPATRYNADSLYLLGPTTPSSSTPTYHADLLADLDDAGIAVERVDVDLNDIYDVLGQTTTLAARHGGDEVLVNVSSGPTLAGVGAAIACMSTHATAYSVEPESYAHDVRAEPLTEGVASVSELPNYPIESPTRDQIAVMDYIHSRSERGYTVRKRDLIEFAEESDLSFMTDPPTESRQSKYRRLSSAVIDPLTEKQYLHVRTAGRRKLVTLTDTGRSVYVAFAHKLQFE</sequence>
<feature type="domain" description="DUF6293" evidence="2">
    <location>
        <begin position="148"/>
        <end position="248"/>
    </location>
</feature>
<feature type="domain" description="HFX-2341-like N-terminal" evidence="1">
    <location>
        <begin position="12"/>
        <end position="130"/>
    </location>
</feature>
<dbReference type="EMBL" id="ALJD01000009">
    <property type="protein sequence ID" value="EJN58111.1"/>
    <property type="molecule type" value="Genomic_DNA"/>
</dbReference>
<dbReference type="Gene3D" id="3.40.50.11700">
    <property type="match status" value="1"/>
</dbReference>
<gene>
    <name evidence="3" type="ORF">HSB1_35280</name>
</gene>
<dbReference type="InterPro" id="IPR054162">
    <property type="entry name" value="DUF6293_C"/>
</dbReference>
<dbReference type="Pfam" id="PF22665">
    <property type="entry name" value="WHD_DUF6293"/>
    <property type="match status" value="1"/>
</dbReference>
<evidence type="ECO:0000313" key="4">
    <source>
        <dbReference type="Proteomes" id="UP000007813"/>
    </source>
</evidence>
<dbReference type="eggNOG" id="arCOG01449">
    <property type="taxonomic scope" value="Archaea"/>
</dbReference>
<organism evidence="3 4">
    <name type="scientific">Halogranum salarium B-1</name>
    <dbReference type="NCBI Taxonomy" id="1210908"/>
    <lineage>
        <taxon>Archaea</taxon>
        <taxon>Methanobacteriati</taxon>
        <taxon>Methanobacteriota</taxon>
        <taxon>Stenosarchaea group</taxon>
        <taxon>Halobacteria</taxon>
        <taxon>Halobacteriales</taxon>
        <taxon>Haloferacaceae</taxon>
    </lineage>
</organism>
<accession>J3JE70</accession>
<evidence type="ECO:0000313" key="3">
    <source>
        <dbReference type="EMBL" id="EJN58111.1"/>
    </source>
</evidence>
<evidence type="ECO:0000259" key="2">
    <source>
        <dbReference type="Pfam" id="PF22665"/>
    </source>
</evidence>
<comment type="caution">
    <text evidence="3">The sequence shown here is derived from an EMBL/GenBank/DDBJ whole genome shotgun (WGS) entry which is preliminary data.</text>
</comment>
<protein>
    <submittedName>
        <fullName evidence="3">Uncharacterized protein</fullName>
    </submittedName>
</protein>
<reference evidence="3 4" key="1">
    <citation type="journal article" date="2012" name="J. Bacteriol.">
        <title>Draft Genome Sequence of the Extremely Halophilic Archaeon Halogranum salarium B-1T.</title>
        <authorList>
            <person name="Kim K.K."/>
            <person name="Lee K.C."/>
            <person name="Lee J.S."/>
        </authorList>
    </citation>
    <scope>NUCLEOTIDE SEQUENCE [LARGE SCALE GENOMIC DNA]</scope>
    <source>
        <strain evidence="3 4">B-1</strain>
    </source>
</reference>
<dbReference type="Proteomes" id="UP000007813">
    <property type="component" value="Unassembled WGS sequence"/>
</dbReference>
<dbReference type="AlphaFoldDB" id="J3JE70"/>
<dbReference type="RefSeq" id="WP_009376943.1">
    <property type="nucleotide sequence ID" value="NZ_ALJD01000009.1"/>
</dbReference>
<dbReference type="Pfam" id="PF19810">
    <property type="entry name" value="HFX_2341_N"/>
    <property type="match status" value="1"/>
</dbReference>